<accession>A0A2Z4U7Q5</accession>
<gene>
    <name evidence="3" type="ORF">DQQ01_01695</name>
</gene>
<dbReference type="KEGG" id="blau:DQQ01_01695"/>
<proteinExistence type="predicted"/>
<dbReference type="InterPro" id="IPR056107">
    <property type="entry name" value="DUF7690"/>
</dbReference>
<dbReference type="OrthoDB" id="5187954at2"/>
<feature type="domain" description="DUF7690" evidence="2">
    <location>
        <begin position="1"/>
        <end position="74"/>
    </location>
</feature>
<dbReference type="Proteomes" id="UP000250003">
    <property type="component" value="Chromosome"/>
</dbReference>
<evidence type="ECO:0000259" key="1">
    <source>
        <dbReference type="Pfam" id="PF24736"/>
    </source>
</evidence>
<dbReference type="REBASE" id="257239">
    <property type="entry name" value="Bsp15426ORF1685P"/>
</dbReference>
<name>A0A2Z4U7Q5_9FIRM</name>
<feature type="domain" description="DUF7687" evidence="1">
    <location>
        <begin position="80"/>
        <end position="264"/>
    </location>
</feature>
<dbReference type="RefSeq" id="WP_111917910.1">
    <property type="nucleotide sequence ID" value="NZ_CP030280.1"/>
</dbReference>
<dbReference type="AlphaFoldDB" id="A0A2Z4U7Q5"/>
<evidence type="ECO:0000259" key="2">
    <source>
        <dbReference type="Pfam" id="PF24739"/>
    </source>
</evidence>
<organism evidence="3 4">
    <name type="scientific">Blautia argi</name>
    <dbReference type="NCBI Taxonomy" id="1912897"/>
    <lineage>
        <taxon>Bacteria</taxon>
        <taxon>Bacillati</taxon>
        <taxon>Bacillota</taxon>
        <taxon>Clostridia</taxon>
        <taxon>Lachnospirales</taxon>
        <taxon>Lachnospiraceae</taxon>
        <taxon>Blautia</taxon>
    </lineage>
</organism>
<dbReference type="EMBL" id="CP030280">
    <property type="protein sequence ID" value="AWY97077.1"/>
    <property type="molecule type" value="Genomic_DNA"/>
</dbReference>
<reference evidence="4" key="1">
    <citation type="submission" date="2018-06" db="EMBL/GenBank/DDBJ databases">
        <title>Description of Blautia argi sp. nov., a new anaerobic isolated from dog feces.</title>
        <authorList>
            <person name="Chang Y.-H."/>
            <person name="Paek J."/>
            <person name="Shin Y."/>
        </authorList>
    </citation>
    <scope>NUCLEOTIDE SEQUENCE [LARGE SCALE GENOMIC DNA]</scope>
    <source>
        <strain evidence="4">KCTC 15426</strain>
    </source>
</reference>
<dbReference type="Pfam" id="PF24736">
    <property type="entry name" value="DUF7687"/>
    <property type="match status" value="1"/>
</dbReference>
<dbReference type="InterPro" id="IPR056104">
    <property type="entry name" value="DUF7687"/>
</dbReference>
<sequence>MKAFKEFRREDKSFWFFIRFISEKLGYSRKGIVLTYTVEQIEKLCDKENIEVSPDRINKAVLYCNMRADLLNNTIEKNLMDVDEAKQIFEEMRNSGKYKCKLIMNKQRKEIKKVNYFTAIITMIAEEMLGGDEEFNPDPRGLVYLLNNRKIIGASSRRFDGAYPSIYNPKLVWEIKEYYYSKSFGSRVADAVYEAELDGYEFNEIYDRTGQQVNHVMFIDSHYTFWVKGKSYLCRFIDTLNMGLIDELIVGKEVLTRWREVLEEFDEKSC</sequence>
<evidence type="ECO:0000313" key="3">
    <source>
        <dbReference type="EMBL" id="AWY97077.1"/>
    </source>
</evidence>
<protein>
    <submittedName>
        <fullName evidence="3">Uncharacterized protein</fullName>
    </submittedName>
</protein>
<dbReference type="Pfam" id="PF24739">
    <property type="entry name" value="DUF7690"/>
    <property type="match status" value="1"/>
</dbReference>
<evidence type="ECO:0000313" key="4">
    <source>
        <dbReference type="Proteomes" id="UP000250003"/>
    </source>
</evidence>
<keyword evidence="4" id="KW-1185">Reference proteome</keyword>